<dbReference type="OrthoDB" id="7561844at2"/>
<feature type="signal peptide" evidence="1">
    <location>
        <begin position="1"/>
        <end position="21"/>
    </location>
</feature>
<keyword evidence="1" id="KW-0732">Signal</keyword>
<protein>
    <recommendedName>
        <fullName evidence="4">DUF4136 domain-containing protein</fullName>
    </recommendedName>
</protein>
<feature type="chain" id="PRO_5011553850" description="DUF4136 domain-containing protein" evidence="1">
    <location>
        <begin position="22"/>
        <end position="191"/>
    </location>
</feature>
<dbReference type="EMBL" id="FNZZ01000005">
    <property type="protein sequence ID" value="SEL77781.1"/>
    <property type="molecule type" value="Genomic_DNA"/>
</dbReference>
<dbReference type="AlphaFoldDB" id="A0A1H7SYW7"/>
<gene>
    <name evidence="2" type="ORF">SAMN05216382_2617</name>
</gene>
<keyword evidence="3" id="KW-1185">Reference proteome</keyword>
<sequence length="191" mass="19154">MTMLFTAAALVALTQSPPAPVAASPAPVPARSSEVPVAGTIVIGTVGGEALTKPARAIYVDAVEQALAGRGFTLLPDAGHGRYVADVTIDRAARGVVSGGRASGGAPQMSLNGGVSLGLRAGGDRLDDLVVTRLTIAIRPRGEARVIWSGSAVTARVSNTPSGNVPLVARTLATAVMTQFPARTAGPVSIP</sequence>
<evidence type="ECO:0000313" key="3">
    <source>
        <dbReference type="Proteomes" id="UP000199214"/>
    </source>
</evidence>
<evidence type="ECO:0000313" key="2">
    <source>
        <dbReference type="EMBL" id="SEL77781.1"/>
    </source>
</evidence>
<dbReference type="Proteomes" id="UP000199214">
    <property type="component" value="Unassembled WGS sequence"/>
</dbReference>
<evidence type="ECO:0008006" key="4">
    <source>
        <dbReference type="Google" id="ProtNLM"/>
    </source>
</evidence>
<dbReference type="RefSeq" id="WP_093007021.1">
    <property type="nucleotide sequence ID" value="NZ_FNZZ01000005.1"/>
</dbReference>
<reference evidence="3" key="1">
    <citation type="submission" date="2016-10" db="EMBL/GenBank/DDBJ databases">
        <authorList>
            <person name="Varghese N."/>
            <person name="Submissions S."/>
        </authorList>
    </citation>
    <scope>NUCLEOTIDE SEQUENCE [LARGE SCALE GENOMIC DNA]</scope>
    <source>
        <strain evidence="3">JS21-1</strain>
    </source>
</reference>
<evidence type="ECO:0000256" key="1">
    <source>
        <dbReference type="SAM" id="SignalP"/>
    </source>
</evidence>
<name>A0A1H7SYW7_9SPHN</name>
<accession>A0A1H7SYW7</accession>
<proteinExistence type="predicted"/>
<organism evidence="2 3">
    <name type="scientific">Sphingomonas palmae</name>
    <dbReference type="NCBI Taxonomy" id="1855283"/>
    <lineage>
        <taxon>Bacteria</taxon>
        <taxon>Pseudomonadati</taxon>
        <taxon>Pseudomonadota</taxon>
        <taxon>Alphaproteobacteria</taxon>
        <taxon>Sphingomonadales</taxon>
        <taxon>Sphingomonadaceae</taxon>
        <taxon>Sphingomonas</taxon>
    </lineage>
</organism>